<keyword evidence="2" id="KW-1185">Reference proteome</keyword>
<evidence type="ECO:0000313" key="2">
    <source>
        <dbReference type="Proteomes" id="UP001158576"/>
    </source>
</evidence>
<name>A0ABN7SQI6_OIKDI</name>
<evidence type="ECO:0000313" key="1">
    <source>
        <dbReference type="EMBL" id="CAG5105389.1"/>
    </source>
</evidence>
<dbReference type="EMBL" id="OU015566">
    <property type="protein sequence ID" value="CAG5105389.1"/>
    <property type="molecule type" value="Genomic_DNA"/>
</dbReference>
<accession>A0ABN7SQI6</accession>
<proteinExistence type="predicted"/>
<reference evidence="1 2" key="1">
    <citation type="submission" date="2021-04" db="EMBL/GenBank/DDBJ databases">
        <authorList>
            <person name="Bliznina A."/>
        </authorList>
    </citation>
    <scope>NUCLEOTIDE SEQUENCE [LARGE SCALE GENOMIC DNA]</scope>
</reference>
<gene>
    <name evidence="1" type="ORF">OKIOD_LOCUS10853</name>
</gene>
<sequence>MKVFAALSAVALAQDVRQMSSHERLDSVSENINTWIDTYISDHNRVNKYRDQFTNLVNYLDAKLDMQCAGENQDEVEQLAADDAIVELGAEERSESE</sequence>
<protein>
    <submittedName>
        <fullName evidence="1">Oidioi.mRNA.OKI2018_I69.chr1.g2088.t1.cds</fullName>
    </submittedName>
</protein>
<dbReference type="Proteomes" id="UP001158576">
    <property type="component" value="Chromosome 1"/>
</dbReference>
<organism evidence="1 2">
    <name type="scientific">Oikopleura dioica</name>
    <name type="common">Tunicate</name>
    <dbReference type="NCBI Taxonomy" id="34765"/>
    <lineage>
        <taxon>Eukaryota</taxon>
        <taxon>Metazoa</taxon>
        <taxon>Chordata</taxon>
        <taxon>Tunicata</taxon>
        <taxon>Appendicularia</taxon>
        <taxon>Copelata</taxon>
        <taxon>Oikopleuridae</taxon>
        <taxon>Oikopleura</taxon>
    </lineage>
</organism>